<reference evidence="4" key="1">
    <citation type="submission" date="2020-06" db="EMBL/GenBank/DDBJ databases">
        <title>Draft genomic sequence of Geomonas sp. Red330.</title>
        <authorList>
            <person name="Itoh H."/>
            <person name="Zhenxing X."/>
            <person name="Ushijima N."/>
            <person name="Masuda Y."/>
            <person name="Shiratori Y."/>
            <person name="Senoo K."/>
        </authorList>
    </citation>
    <scope>NUCLEOTIDE SEQUENCE [LARGE SCALE GENOMIC DNA]</scope>
    <source>
        <strain evidence="4">Red330</strain>
    </source>
</reference>
<protein>
    <recommendedName>
        <fullName evidence="2">GerMN domain-containing protein</fullName>
    </recommendedName>
</protein>
<dbReference type="Proteomes" id="UP000556026">
    <property type="component" value="Unassembled WGS sequence"/>
</dbReference>
<dbReference type="RefSeq" id="WP_183354731.1">
    <property type="nucleotide sequence ID" value="NZ_BLXX01000006.1"/>
</dbReference>
<dbReference type="Pfam" id="PF10646">
    <property type="entry name" value="Germane"/>
    <property type="match status" value="1"/>
</dbReference>
<accession>A0A6V8MIX1</accession>
<keyword evidence="4" id="KW-1185">Reference proteome</keyword>
<evidence type="ECO:0000313" key="3">
    <source>
        <dbReference type="EMBL" id="GFO59902.1"/>
    </source>
</evidence>
<feature type="signal peptide" evidence="1">
    <location>
        <begin position="1"/>
        <end position="18"/>
    </location>
</feature>
<keyword evidence="1" id="KW-0732">Signal</keyword>
<feature type="domain" description="GerMN" evidence="2">
    <location>
        <begin position="85"/>
        <end position="176"/>
    </location>
</feature>
<feature type="chain" id="PRO_5027869081" description="GerMN domain-containing protein" evidence="1">
    <location>
        <begin position="19"/>
        <end position="292"/>
    </location>
</feature>
<evidence type="ECO:0000313" key="4">
    <source>
        <dbReference type="Proteomes" id="UP000556026"/>
    </source>
</evidence>
<dbReference type="AlphaFoldDB" id="A0A6V8MIX1"/>
<dbReference type="InterPro" id="IPR019606">
    <property type="entry name" value="GerMN"/>
</dbReference>
<sequence>MRFPGIVLAALLALPVLAGCQRSEPPPAAKPARVSATGAFERAFGPAPTTDKGTCFAFVIYFPSVKNPGKFMPFPFFSFDERSLKKVALERMVGGMDESSYRGEFLRLFPPGSRLLSLSEDRGTVSVDYSREVGQLALDPEKNALLKSSVALTLAQFPGVNKVRVLSEGKELIPELALKEQPAASVAEPGEPRLLTVIAMKESAEEPVKEVDALFDRPVEIKEFQFRTDSGKVIAGDVFHSMFDMAAVLKPKDPAVLKNLSTLRVRYLVVDKLGRAATGDGSVALKVRLHQD</sequence>
<evidence type="ECO:0000259" key="2">
    <source>
        <dbReference type="SMART" id="SM00909"/>
    </source>
</evidence>
<comment type="caution">
    <text evidence="3">The sequence shown here is derived from an EMBL/GenBank/DDBJ whole genome shotgun (WGS) entry which is preliminary data.</text>
</comment>
<name>A0A6V8MIX1_9BACT</name>
<organism evidence="3 4">
    <name type="scientific">Geomonas silvestris</name>
    <dbReference type="NCBI Taxonomy" id="2740184"/>
    <lineage>
        <taxon>Bacteria</taxon>
        <taxon>Pseudomonadati</taxon>
        <taxon>Thermodesulfobacteriota</taxon>
        <taxon>Desulfuromonadia</taxon>
        <taxon>Geobacterales</taxon>
        <taxon>Geobacteraceae</taxon>
        <taxon>Geomonas</taxon>
    </lineage>
</organism>
<evidence type="ECO:0000256" key="1">
    <source>
        <dbReference type="SAM" id="SignalP"/>
    </source>
</evidence>
<dbReference type="SMART" id="SM00909">
    <property type="entry name" value="Germane"/>
    <property type="match status" value="1"/>
</dbReference>
<gene>
    <name evidence="3" type="ORF">GMST_22270</name>
</gene>
<proteinExistence type="predicted"/>
<dbReference type="PROSITE" id="PS51257">
    <property type="entry name" value="PROKAR_LIPOPROTEIN"/>
    <property type="match status" value="1"/>
</dbReference>
<dbReference type="EMBL" id="BLXX01000006">
    <property type="protein sequence ID" value="GFO59902.1"/>
    <property type="molecule type" value="Genomic_DNA"/>
</dbReference>